<dbReference type="EMBL" id="CP102453">
    <property type="protein sequence ID" value="UUX32900.1"/>
    <property type="molecule type" value="Genomic_DNA"/>
</dbReference>
<evidence type="ECO:0000259" key="1">
    <source>
        <dbReference type="Pfam" id="PF12146"/>
    </source>
</evidence>
<dbReference type="PANTHER" id="PTHR11614">
    <property type="entry name" value="PHOSPHOLIPASE-RELATED"/>
    <property type="match status" value="1"/>
</dbReference>
<protein>
    <submittedName>
        <fullName evidence="2">Alpha/beta fold hydrolase</fullName>
    </submittedName>
</protein>
<dbReference type="Proteomes" id="UP001315967">
    <property type="component" value="Chromosome"/>
</dbReference>
<sequence>MSHTEIYFKEGRRAVLLLHAYTGSVADIRRTARALQKANYTVYSYNLSGHGTDRVEDVLASSPTEWYASVKEAVAFLHEEGFQEIAILGLSLGGTLATRATIDHLTTIGAGVFNSPVTEASGEGSRVHRYFLKIAEKQKRDKGLSTEEIENEMEAIKIGIVKQLDDIKQFSHGVRENLDKITLPFYIAQSQKDELIHPQAMVDLKNALVNAPVTFESFPESTHVITIGKEYKRFQESVIRFLDKLAWTV</sequence>
<gene>
    <name evidence="2" type="ORF">NRE15_08195</name>
</gene>
<dbReference type="Gene3D" id="3.40.50.1820">
    <property type="entry name" value="alpha/beta hydrolase"/>
    <property type="match status" value="1"/>
</dbReference>
<evidence type="ECO:0000313" key="2">
    <source>
        <dbReference type="EMBL" id="UUX32900.1"/>
    </source>
</evidence>
<reference evidence="2 3" key="1">
    <citation type="submission" date="2022-08" db="EMBL/GenBank/DDBJ databases">
        <title>Aerococcaceae sp. nov isolated from spoiled eye mask.</title>
        <authorList>
            <person name="Zhou G."/>
            <person name="Xie X.-B."/>
            <person name="Shi Q.-S."/>
            <person name="Wang Y.-S."/>
            <person name="Wen X."/>
            <person name="Peng H."/>
            <person name="Yang X.-J."/>
            <person name="Tao H.-B."/>
            <person name="Huang X.-M."/>
        </authorList>
    </citation>
    <scope>NUCLEOTIDE SEQUENCE [LARGE SCALE GENOMIC DNA]</scope>
    <source>
        <strain evidence="3">DM20194951</strain>
    </source>
</reference>
<keyword evidence="2" id="KW-0378">Hydrolase</keyword>
<feature type="domain" description="Serine aminopeptidase S33" evidence="1">
    <location>
        <begin position="12"/>
        <end position="226"/>
    </location>
</feature>
<dbReference type="GO" id="GO:0016787">
    <property type="term" value="F:hydrolase activity"/>
    <property type="evidence" value="ECO:0007669"/>
    <property type="project" value="UniProtKB-KW"/>
</dbReference>
<dbReference type="InterPro" id="IPR022742">
    <property type="entry name" value="Hydrolase_4"/>
</dbReference>
<dbReference type="PIRSF" id="PIRSF017388">
    <property type="entry name" value="Esterase_lipase"/>
    <property type="match status" value="1"/>
</dbReference>
<dbReference type="InterPro" id="IPR051044">
    <property type="entry name" value="MAG_DAG_Lipase"/>
</dbReference>
<name>A0ABY5P335_9LACT</name>
<dbReference type="Pfam" id="PF12146">
    <property type="entry name" value="Hydrolase_4"/>
    <property type="match status" value="1"/>
</dbReference>
<dbReference type="InterPro" id="IPR012354">
    <property type="entry name" value="Esterase_lipase"/>
</dbReference>
<evidence type="ECO:0000313" key="3">
    <source>
        <dbReference type="Proteomes" id="UP001315967"/>
    </source>
</evidence>
<keyword evidence="3" id="KW-1185">Reference proteome</keyword>
<organism evidence="2 3">
    <name type="scientific">Fundicoccus culcitae</name>
    <dbReference type="NCBI Taxonomy" id="2969821"/>
    <lineage>
        <taxon>Bacteria</taxon>
        <taxon>Bacillati</taxon>
        <taxon>Bacillota</taxon>
        <taxon>Bacilli</taxon>
        <taxon>Lactobacillales</taxon>
        <taxon>Aerococcaceae</taxon>
        <taxon>Fundicoccus</taxon>
    </lineage>
</organism>
<dbReference type="RefSeq" id="WP_313792402.1">
    <property type="nucleotide sequence ID" value="NZ_CP102453.1"/>
</dbReference>
<dbReference type="SUPFAM" id="SSF53474">
    <property type="entry name" value="alpha/beta-Hydrolases"/>
    <property type="match status" value="1"/>
</dbReference>
<proteinExistence type="predicted"/>
<dbReference type="InterPro" id="IPR029058">
    <property type="entry name" value="AB_hydrolase_fold"/>
</dbReference>
<accession>A0ABY5P335</accession>